<dbReference type="GO" id="GO:0022857">
    <property type="term" value="F:transmembrane transporter activity"/>
    <property type="evidence" value="ECO:0007669"/>
    <property type="project" value="InterPro"/>
</dbReference>
<evidence type="ECO:0000256" key="7">
    <source>
        <dbReference type="RuleBase" id="RU003879"/>
    </source>
</evidence>
<keyword evidence="7" id="KW-0813">Transport</keyword>
<dbReference type="PANTHER" id="PTHR30558:SF15">
    <property type="entry name" value="BIOPOLYMER TRANSPORT PROTEIN EXBD1"/>
    <property type="match status" value="1"/>
</dbReference>
<evidence type="ECO:0000313" key="10">
    <source>
        <dbReference type="Proteomes" id="UP000001982"/>
    </source>
</evidence>
<evidence type="ECO:0000256" key="6">
    <source>
        <dbReference type="ARBA" id="ARBA00023136"/>
    </source>
</evidence>
<dbReference type="OrthoDB" id="9793581at2"/>
<dbReference type="InterPro" id="IPR003400">
    <property type="entry name" value="ExbD"/>
</dbReference>
<dbReference type="GO" id="GO:0015031">
    <property type="term" value="P:protein transport"/>
    <property type="evidence" value="ECO:0007669"/>
    <property type="project" value="UniProtKB-KW"/>
</dbReference>
<feature type="transmembrane region" description="Helical" evidence="8">
    <location>
        <begin position="19"/>
        <end position="37"/>
    </location>
</feature>
<sequence length="139" mass="15402">MIGHPHKSLRASQAQGLDLTALIDIIFIVLVFLLLTANSRLMTLPIDVPKAQSDEVAPLGAHTNLTITLLPKAPHWSLEGQAFDSWDEFESEFIKQIKLTPDAKVIVAADKNAPVQPLMTLLELLQRLNIENTQILMES</sequence>
<name>Q12R49_SHEDO</name>
<evidence type="ECO:0000256" key="4">
    <source>
        <dbReference type="ARBA" id="ARBA00022692"/>
    </source>
</evidence>
<dbReference type="HOGENOM" id="CLU_085305_5_1_6"/>
<dbReference type="EMBL" id="CP000302">
    <property type="protein sequence ID" value="ABE54077.1"/>
    <property type="molecule type" value="Genomic_DNA"/>
</dbReference>
<keyword evidence="4 7" id="KW-0812">Transmembrane</keyword>
<dbReference type="PANTHER" id="PTHR30558">
    <property type="entry name" value="EXBD MEMBRANE COMPONENT OF PMF-DRIVEN MACROMOLECULE IMPORT SYSTEM"/>
    <property type="match status" value="1"/>
</dbReference>
<dbReference type="Proteomes" id="UP000001982">
    <property type="component" value="Chromosome"/>
</dbReference>
<keyword evidence="5 8" id="KW-1133">Transmembrane helix</keyword>
<organism evidence="9 10">
    <name type="scientific">Shewanella denitrificans (strain OS217 / ATCC BAA-1090 / DSM 15013)</name>
    <dbReference type="NCBI Taxonomy" id="318161"/>
    <lineage>
        <taxon>Bacteria</taxon>
        <taxon>Pseudomonadati</taxon>
        <taxon>Pseudomonadota</taxon>
        <taxon>Gammaproteobacteria</taxon>
        <taxon>Alteromonadales</taxon>
        <taxon>Shewanellaceae</taxon>
        <taxon>Shewanella</taxon>
    </lineage>
</organism>
<proteinExistence type="inferred from homology"/>
<comment type="subcellular location">
    <subcellularLocation>
        <location evidence="1">Cell membrane</location>
        <topology evidence="1">Single-pass membrane protein</topology>
    </subcellularLocation>
    <subcellularLocation>
        <location evidence="7">Cell membrane</location>
        <topology evidence="7">Single-pass type II membrane protein</topology>
    </subcellularLocation>
</comment>
<dbReference type="Pfam" id="PF02472">
    <property type="entry name" value="ExbD"/>
    <property type="match status" value="1"/>
</dbReference>
<dbReference type="STRING" id="318161.Sden_0787"/>
<accession>Q12R49</accession>
<keyword evidence="10" id="KW-1185">Reference proteome</keyword>
<gene>
    <name evidence="9" type="ordered locus">Sden_0787</name>
</gene>
<dbReference type="GO" id="GO:0005886">
    <property type="term" value="C:plasma membrane"/>
    <property type="evidence" value="ECO:0007669"/>
    <property type="project" value="UniProtKB-SubCell"/>
</dbReference>
<dbReference type="RefSeq" id="WP_011495242.1">
    <property type="nucleotide sequence ID" value="NC_007954.1"/>
</dbReference>
<evidence type="ECO:0000256" key="3">
    <source>
        <dbReference type="ARBA" id="ARBA00022475"/>
    </source>
</evidence>
<evidence type="ECO:0000256" key="1">
    <source>
        <dbReference type="ARBA" id="ARBA00004162"/>
    </source>
</evidence>
<dbReference type="eggNOG" id="COG0848">
    <property type="taxonomic scope" value="Bacteria"/>
</dbReference>
<protein>
    <submittedName>
        <fullName evidence="9">Biopolymer transport protein ExbD/TolR</fullName>
    </submittedName>
</protein>
<reference evidence="9 10" key="1">
    <citation type="submission" date="2006-03" db="EMBL/GenBank/DDBJ databases">
        <title>Complete sequence of Shewanella denitrificans OS217.</title>
        <authorList>
            <consortium name="US DOE Joint Genome Institute"/>
            <person name="Copeland A."/>
            <person name="Lucas S."/>
            <person name="Lapidus A."/>
            <person name="Barry K."/>
            <person name="Detter J.C."/>
            <person name="Glavina del Rio T."/>
            <person name="Hammon N."/>
            <person name="Israni S."/>
            <person name="Dalin E."/>
            <person name="Tice H."/>
            <person name="Pitluck S."/>
            <person name="Brettin T."/>
            <person name="Bruce D."/>
            <person name="Han C."/>
            <person name="Tapia R."/>
            <person name="Gilna P."/>
            <person name="Kiss H."/>
            <person name="Schmutz J."/>
            <person name="Larimer F."/>
            <person name="Land M."/>
            <person name="Hauser L."/>
            <person name="Kyrpides N."/>
            <person name="Lykidis A."/>
            <person name="Richardson P."/>
        </authorList>
    </citation>
    <scope>NUCLEOTIDE SEQUENCE [LARGE SCALE GENOMIC DNA]</scope>
    <source>
        <strain evidence="10">OS217 / ATCC BAA-1090 / DSM 15013</strain>
    </source>
</reference>
<keyword evidence="3" id="KW-1003">Cell membrane</keyword>
<dbReference type="KEGG" id="sdn:Sden_0787"/>
<evidence type="ECO:0000256" key="2">
    <source>
        <dbReference type="ARBA" id="ARBA00005811"/>
    </source>
</evidence>
<evidence type="ECO:0000256" key="8">
    <source>
        <dbReference type="SAM" id="Phobius"/>
    </source>
</evidence>
<keyword evidence="7" id="KW-0653">Protein transport</keyword>
<dbReference type="AlphaFoldDB" id="Q12R49"/>
<evidence type="ECO:0000313" key="9">
    <source>
        <dbReference type="EMBL" id="ABE54077.1"/>
    </source>
</evidence>
<comment type="similarity">
    <text evidence="2 7">Belongs to the ExbD/TolR family.</text>
</comment>
<keyword evidence="6 8" id="KW-0472">Membrane</keyword>
<evidence type="ECO:0000256" key="5">
    <source>
        <dbReference type="ARBA" id="ARBA00022989"/>
    </source>
</evidence>